<dbReference type="RefSeq" id="WP_116187706.1">
    <property type="nucleotide sequence ID" value="NZ_QTTN01000003.1"/>
</dbReference>
<comment type="caution">
    <text evidence="3">The sequence shown here is derived from an EMBL/GenBank/DDBJ whole genome shotgun (WGS) entry which is preliminary data.</text>
</comment>
<dbReference type="InterPro" id="IPR051532">
    <property type="entry name" value="Ester_Hydrolysis_Enzymes"/>
</dbReference>
<dbReference type="Proteomes" id="UP000256304">
    <property type="component" value="Unassembled WGS sequence"/>
</dbReference>
<dbReference type="PANTHER" id="PTHR30383">
    <property type="entry name" value="THIOESTERASE 1/PROTEASE 1/LYSOPHOSPHOLIPASE L1"/>
    <property type="match status" value="1"/>
</dbReference>
<evidence type="ECO:0000256" key="1">
    <source>
        <dbReference type="SAM" id="SignalP"/>
    </source>
</evidence>
<evidence type="ECO:0000313" key="3">
    <source>
        <dbReference type="EMBL" id="REE92784.1"/>
    </source>
</evidence>
<dbReference type="InterPro" id="IPR012854">
    <property type="entry name" value="Cu_amine_oxidase-like_N"/>
</dbReference>
<dbReference type="Pfam" id="PF00657">
    <property type="entry name" value="Lipase_GDSL"/>
    <property type="match status" value="1"/>
</dbReference>
<dbReference type="InterPro" id="IPR001087">
    <property type="entry name" value="GDSL"/>
</dbReference>
<dbReference type="OrthoDB" id="2987164at2"/>
<feature type="chain" id="PRO_5017631638" evidence="1">
    <location>
        <begin position="33"/>
        <end position="454"/>
    </location>
</feature>
<dbReference type="SUPFAM" id="SSF55383">
    <property type="entry name" value="Copper amine oxidase, domain N"/>
    <property type="match status" value="1"/>
</dbReference>
<proteinExistence type="predicted"/>
<feature type="domain" description="Copper amine oxidase-like N-terminal" evidence="2">
    <location>
        <begin position="341"/>
        <end position="451"/>
    </location>
</feature>
<reference evidence="3 4" key="1">
    <citation type="submission" date="2018-08" db="EMBL/GenBank/DDBJ databases">
        <title>Genomic Encyclopedia of Type Strains, Phase III (KMG-III): the genomes of soil and plant-associated and newly described type strains.</title>
        <authorList>
            <person name="Whitman W."/>
        </authorList>
    </citation>
    <scope>NUCLEOTIDE SEQUENCE [LARGE SCALE GENOMIC DNA]</scope>
    <source>
        <strain evidence="3 4">CGMCC 1.10966</strain>
    </source>
</reference>
<dbReference type="Gene3D" id="3.40.50.1110">
    <property type="entry name" value="SGNH hydrolase"/>
    <property type="match status" value="1"/>
</dbReference>
<keyword evidence="4" id="KW-1185">Reference proteome</keyword>
<feature type="signal peptide" evidence="1">
    <location>
        <begin position="1"/>
        <end position="32"/>
    </location>
</feature>
<dbReference type="EMBL" id="QTTN01000003">
    <property type="protein sequence ID" value="REE92784.1"/>
    <property type="molecule type" value="Genomic_DNA"/>
</dbReference>
<dbReference type="GO" id="GO:0004622">
    <property type="term" value="F:phosphatidylcholine lysophospholipase activity"/>
    <property type="evidence" value="ECO:0007669"/>
    <property type="project" value="TreeGrafter"/>
</dbReference>
<dbReference type="AlphaFoldDB" id="A0A3D9SMJ7"/>
<accession>A0A3D9SMJ7</accession>
<sequence>MFSNYRKVPKWAVSITAAAVLLGSAGVYGSYADAPASAPVQAVGPVKASPVLYAAPASPQAKLNQPLHIVAVGDSLTAGYELGMTVNSIPYGYVDRIYEQALYHTDADLNNYGIIALKSSGLKELLDSVTAGKTVTAEQIQPGLSKYPTTEDIVAKSSTQLSNDLKKADLVVMTIGGNDFLSLFDEIKEESLSADQLRTRLDSHLDSYIPTLESSLRSILNLNPKATIVFADQYLPVPAPSILNKAVTEDQYKVLTDGVDKLKSMDEELAAKLQKEGSDVRLVDVSKPFLGNEFAYTYILRRDIHPKQSGYDVMGRQFADGIWGEYRDPAPLQTGAPLRVVVNGTDLAGINKPVLKNNTTFLPMRDIANALHANLAWDNKTRTATVTSGSNKVSFTIGATTMKVNGQSMPLETPAYLQQVGSNSVTYLPLAALSKGLGYKVVYRKPIATVFIRG</sequence>
<evidence type="ECO:0000259" key="2">
    <source>
        <dbReference type="Pfam" id="PF07833"/>
    </source>
</evidence>
<dbReference type="PANTHER" id="PTHR30383:SF5">
    <property type="entry name" value="SGNH HYDROLASE-TYPE ESTERASE DOMAIN-CONTAINING PROTEIN"/>
    <property type="match status" value="1"/>
</dbReference>
<protein>
    <submittedName>
        <fullName evidence="3">Lysophospholipase L1-like esterase</fullName>
    </submittedName>
</protein>
<dbReference type="InterPro" id="IPR036514">
    <property type="entry name" value="SGNH_hydro_sf"/>
</dbReference>
<dbReference type="Pfam" id="PF07833">
    <property type="entry name" value="Cu_amine_oxidN1"/>
    <property type="match status" value="1"/>
</dbReference>
<name>A0A3D9SMJ7_9BACL</name>
<evidence type="ECO:0000313" key="4">
    <source>
        <dbReference type="Proteomes" id="UP000256304"/>
    </source>
</evidence>
<keyword evidence="1" id="KW-0732">Signal</keyword>
<dbReference type="Gene3D" id="3.30.457.10">
    <property type="entry name" value="Copper amine oxidase-like, N-terminal domain"/>
    <property type="match status" value="1"/>
</dbReference>
<dbReference type="InterPro" id="IPR036582">
    <property type="entry name" value="Mao_N_sf"/>
</dbReference>
<organism evidence="3 4">
    <name type="scientific">Paenibacillus taihuensis</name>
    <dbReference type="NCBI Taxonomy" id="1156355"/>
    <lineage>
        <taxon>Bacteria</taxon>
        <taxon>Bacillati</taxon>
        <taxon>Bacillota</taxon>
        <taxon>Bacilli</taxon>
        <taxon>Bacillales</taxon>
        <taxon>Paenibacillaceae</taxon>
        <taxon>Paenibacillus</taxon>
    </lineage>
</organism>
<dbReference type="SUPFAM" id="SSF52266">
    <property type="entry name" value="SGNH hydrolase"/>
    <property type="match status" value="1"/>
</dbReference>
<gene>
    <name evidence="3" type="ORF">A8990_10382</name>
</gene>